<protein>
    <submittedName>
        <fullName evidence="1">Uncharacterized protein</fullName>
    </submittedName>
</protein>
<dbReference type="EMBL" id="AJWZ01012062">
    <property type="protein sequence ID" value="EKC43294.1"/>
    <property type="molecule type" value="Genomic_DNA"/>
</dbReference>
<comment type="caution">
    <text evidence="1">The sequence shown here is derived from an EMBL/GenBank/DDBJ whole genome shotgun (WGS) entry which is preliminary data.</text>
</comment>
<sequence>DYTDKIAYQDYMIVFPYPSVQITKSDGKLKQNPHYD</sequence>
<name>K1RHQ6_9ZZZZ</name>
<evidence type="ECO:0000313" key="1">
    <source>
        <dbReference type="EMBL" id="EKC43294.1"/>
    </source>
</evidence>
<organism evidence="1">
    <name type="scientific">human gut metagenome</name>
    <dbReference type="NCBI Taxonomy" id="408170"/>
    <lineage>
        <taxon>unclassified sequences</taxon>
        <taxon>metagenomes</taxon>
        <taxon>organismal metagenomes</taxon>
    </lineage>
</organism>
<proteinExistence type="predicted"/>
<accession>K1RHQ6</accession>
<reference evidence="1" key="1">
    <citation type="journal article" date="2013" name="Environ. Microbiol.">
        <title>Microbiota from the distal guts of lean and obese adolescents exhibit partial functional redundancy besides clear differences in community structure.</title>
        <authorList>
            <person name="Ferrer M."/>
            <person name="Ruiz A."/>
            <person name="Lanza F."/>
            <person name="Haange S.B."/>
            <person name="Oberbach A."/>
            <person name="Till H."/>
            <person name="Bargiela R."/>
            <person name="Campoy C."/>
            <person name="Segura M.T."/>
            <person name="Richter M."/>
            <person name="von Bergen M."/>
            <person name="Seifert J."/>
            <person name="Suarez A."/>
        </authorList>
    </citation>
    <scope>NUCLEOTIDE SEQUENCE</scope>
</reference>
<dbReference type="AlphaFoldDB" id="K1RHQ6"/>
<gene>
    <name evidence="1" type="ORF">OBE_18076</name>
</gene>
<feature type="non-terminal residue" evidence="1">
    <location>
        <position position="1"/>
    </location>
</feature>